<dbReference type="GO" id="GO:0005507">
    <property type="term" value="F:copper ion binding"/>
    <property type="evidence" value="ECO:0007669"/>
    <property type="project" value="TreeGrafter"/>
</dbReference>
<dbReference type="GO" id="GO:0055070">
    <property type="term" value="P:copper ion homeostasis"/>
    <property type="evidence" value="ECO:0007669"/>
    <property type="project" value="TreeGrafter"/>
</dbReference>
<dbReference type="PATRIC" id="fig|1550241.5.peg.859"/>
<dbReference type="Pfam" id="PF00702">
    <property type="entry name" value="Hydrolase"/>
    <property type="match status" value="1"/>
</dbReference>
<dbReference type="InterPro" id="IPR023299">
    <property type="entry name" value="ATPase_P-typ_cyto_dom_N"/>
</dbReference>
<reference evidence="7 8" key="1">
    <citation type="journal article" date="2015" name="Stand. Genomic Sci.">
        <title>Complete genome sequence of and proposal of Thermofilum uzonense sp. nov. a novel hyperthermophilic crenarchaeon and emended description of the genus Thermofilum.</title>
        <authorList>
            <person name="Toshchakov S.V."/>
            <person name="Korzhenkov A.A."/>
            <person name="Samarov N.I."/>
            <person name="Mazunin I.O."/>
            <person name="Mozhey O.I."/>
            <person name="Shmyr I.S."/>
            <person name="Derbikova K.S."/>
            <person name="Taranov E.A."/>
            <person name="Dominova I.N."/>
            <person name="Bonch-Osmolovskaya E.A."/>
            <person name="Patrushev M.V."/>
            <person name="Podosokorskaya O.A."/>
            <person name="Kublanov I.V."/>
        </authorList>
    </citation>
    <scope>NUCLEOTIDE SEQUENCE [LARGE SCALE GENOMIC DNA]</scope>
    <source>
        <strain evidence="7 8">1807-2</strain>
    </source>
</reference>
<keyword evidence="3" id="KW-1278">Translocase</keyword>
<feature type="transmembrane region" description="Helical" evidence="6">
    <location>
        <begin position="197"/>
        <end position="216"/>
    </location>
</feature>
<feature type="transmembrane region" description="Helical" evidence="6">
    <location>
        <begin position="228"/>
        <end position="247"/>
    </location>
</feature>
<evidence type="ECO:0000256" key="4">
    <source>
        <dbReference type="ARBA" id="ARBA00022989"/>
    </source>
</evidence>
<dbReference type="GO" id="GO:0016887">
    <property type="term" value="F:ATP hydrolysis activity"/>
    <property type="evidence" value="ECO:0007669"/>
    <property type="project" value="InterPro"/>
</dbReference>
<dbReference type="Gene3D" id="3.40.50.1000">
    <property type="entry name" value="HAD superfamily/HAD-like"/>
    <property type="match status" value="1"/>
</dbReference>
<evidence type="ECO:0000313" key="8">
    <source>
        <dbReference type="Proteomes" id="UP000067434"/>
    </source>
</evidence>
<organism evidence="7 8">
    <name type="scientific">Infirmifilum uzonense</name>
    <dbReference type="NCBI Taxonomy" id="1550241"/>
    <lineage>
        <taxon>Archaea</taxon>
        <taxon>Thermoproteota</taxon>
        <taxon>Thermoprotei</taxon>
        <taxon>Thermofilales</taxon>
        <taxon>Thermofilaceae</taxon>
        <taxon>Infirmifilum</taxon>
    </lineage>
</organism>
<dbReference type="Proteomes" id="UP000067434">
    <property type="component" value="Chromosome"/>
</dbReference>
<dbReference type="GO" id="GO:0016020">
    <property type="term" value="C:membrane"/>
    <property type="evidence" value="ECO:0007669"/>
    <property type="project" value="UniProtKB-SubCell"/>
</dbReference>
<accession>A0A0F7FII5</accession>
<dbReference type="STRING" id="1550241.MA03_04035"/>
<evidence type="ECO:0008006" key="9">
    <source>
        <dbReference type="Google" id="ProtNLM"/>
    </source>
</evidence>
<dbReference type="GeneID" id="25401372"/>
<dbReference type="PANTHER" id="PTHR43520:SF8">
    <property type="entry name" value="P-TYPE CU(+) TRANSPORTER"/>
    <property type="match status" value="1"/>
</dbReference>
<dbReference type="Gene3D" id="3.40.1110.10">
    <property type="entry name" value="Calcium-transporting ATPase, cytoplasmic domain N"/>
    <property type="match status" value="1"/>
</dbReference>
<dbReference type="GO" id="GO:0043682">
    <property type="term" value="F:P-type divalent copper transporter activity"/>
    <property type="evidence" value="ECO:0007669"/>
    <property type="project" value="TreeGrafter"/>
</dbReference>
<sequence>MPYTKERIKVVGVDCAACVYAIQKIIESFSIKTSSEVEKLYIEETGKGSTTFLVAINSKLSAAVIVSDELRKEASKVISFFKEKGIRTVLATGDAENAARYVASQLGVDEVYAELRPEDKADLVDKLQGSGRRALFAGDGVNDAPAIGRAFLGVAMGGGADTSKEAGDVFLINGNLEALADLYSLSIHARKKAVQNLAWAFAYNATLIPVAAGVLYKSLGIMIRPELAAAAMILSDITVISNALTLMKWRPHSGK</sequence>
<gene>
    <name evidence="7" type="ORF">MA03_04035</name>
</gene>
<dbReference type="HOGENOM" id="CLU_001771_10_1_2"/>
<dbReference type="InterPro" id="IPR001757">
    <property type="entry name" value="P_typ_ATPase"/>
</dbReference>
<keyword evidence="4 6" id="KW-1133">Transmembrane helix</keyword>
<evidence type="ECO:0000256" key="6">
    <source>
        <dbReference type="SAM" id="Phobius"/>
    </source>
</evidence>
<dbReference type="OrthoDB" id="8588at2157"/>
<dbReference type="RefSeq" id="WP_052884047.1">
    <property type="nucleotide sequence ID" value="NZ_CP009961.1"/>
</dbReference>
<evidence type="ECO:0000256" key="5">
    <source>
        <dbReference type="ARBA" id="ARBA00023136"/>
    </source>
</evidence>
<dbReference type="EMBL" id="CP009961">
    <property type="protein sequence ID" value="AKG38619.1"/>
    <property type="molecule type" value="Genomic_DNA"/>
</dbReference>
<dbReference type="KEGG" id="thf:MA03_04035"/>
<dbReference type="NCBIfam" id="TIGR01494">
    <property type="entry name" value="ATPase_P-type"/>
    <property type="match status" value="1"/>
</dbReference>
<dbReference type="PRINTS" id="PR00119">
    <property type="entry name" value="CATATPASE"/>
</dbReference>
<evidence type="ECO:0000313" key="7">
    <source>
        <dbReference type="EMBL" id="AKG38619.1"/>
    </source>
</evidence>
<evidence type="ECO:0000256" key="2">
    <source>
        <dbReference type="ARBA" id="ARBA00022692"/>
    </source>
</evidence>
<evidence type="ECO:0000256" key="1">
    <source>
        <dbReference type="ARBA" id="ARBA00004370"/>
    </source>
</evidence>
<keyword evidence="5 6" id="KW-0472">Membrane</keyword>
<keyword evidence="8" id="KW-1185">Reference proteome</keyword>
<dbReference type="PANTHER" id="PTHR43520">
    <property type="entry name" value="ATP7, ISOFORM B"/>
    <property type="match status" value="1"/>
</dbReference>
<protein>
    <recommendedName>
        <fullName evidence="9">ATPase P</fullName>
    </recommendedName>
</protein>
<dbReference type="InterPro" id="IPR023214">
    <property type="entry name" value="HAD_sf"/>
</dbReference>
<comment type="subcellular location">
    <subcellularLocation>
        <location evidence="1">Membrane</location>
    </subcellularLocation>
</comment>
<evidence type="ECO:0000256" key="3">
    <source>
        <dbReference type="ARBA" id="ARBA00022967"/>
    </source>
</evidence>
<dbReference type="GO" id="GO:0005524">
    <property type="term" value="F:ATP binding"/>
    <property type="evidence" value="ECO:0007669"/>
    <property type="project" value="InterPro"/>
</dbReference>
<dbReference type="AlphaFoldDB" id="A0A0F7FII5"/>
<dbReference type="SUPFAM" id="SSF56784">
    <property type="entry name" value="HAD-like"/>
    <property type="match status" value="1"/>
</dbReference>
<name>A0A0F7FII5_9CREN</name>
<proteinExistence type="predicted"/>
<dbReference type="InterPro" id="IPR036412">
    <property type="entry name" value="HAD-like_sf"/>
</dbReference>
<keyword evidence="2 6" id="KW-0812">Transmembrane</keyword>